<gene>
    <name evidence="13" type="primary">hpt</name>
    <name evidence="11" type="synonym">apt</name>
    <name evidence="13" type="ORF">APG10_01668</name>
    <name evidence="14" type="ORF">APG11_01872</name>
</gene>
<comment type="subcellular location">
    <subcellularLocation>
        <location evidence="2 11">Cytoplasm</location>
    </subcellularLocation>
</comment>
<evidence type="ECO:0000256" key="1">
    <source>
        <dbReference type="ARBA" id="ARBA00000868"/>
    </source>
</evidence>
<evidence type="ECO:0000256" key="10">
    <source>
        <dbReference type="ARBA" id="ARBA00022726"/>
    </source>
</evidence>
<dbReference type="SUPFAM" id="SSF53271">
    <property type="entry name" value="PRTase-like"/>
    <property type="match status" value="1"/>
</dbReference>
<dbReference type="EMBL" id="LNGE01000059">
    <property type="protein sequence ID" value="KYC44517.1"/>
    <property type="molecule type" value="Genomic_DNA"/>
</dbReference>
<dbReference type="InterPro" id="IPR029057">
    <property type="entry name" value="PRTase-like"/>
</dbReference>
<accession>A0A150IHU1</accession>
<dbReference type="Proteomes" id="UP000091929">
    <property type="component" value="Unassembled WGS sequence"/>
</dbReference>
<dbReference type="InterPro" id="IPR000836">
    <property type="entry name" value="PRTase_dom"/>
</dbReference>
<dbReference type="GO" id="GO:0005737">
    <property type="term" value="C:cytoplasm"/>
    <property type="evidence" value="ECO:0007669"/>
    <property type="project" value="UniProtKB-SubCell"/>
</dbReference>
<name>A0A150IHU1_9EURY</name>
<organism evidence="13 16">
    <name type="scientific">Candidatus Methanofastidiosum methylothiophilum</name>
    <dbReference type="NCBI Taxonomy" id="1705564"/>
    <lineage>
        <taxon>Archaea</taxon>
        <taxon>Methanobacteriati</taxon>
        <taxon>Methanobacteriota</taxon>
        <taxon>Stenosarchaea group</taxon>
        <taxon>Candidatus Methanofastidiosia</taxon>
        <taxon>Candidatus Methanofastidiosales</taxon>
        <taxon>Candidatus Methanofastidiosaceae</taxon>
        <taxon>Candidatus Methanofastidiosum</taxon>
    </lineage>
</organism>
<dbReference type="NCBIfam" id="TIGR01090">
    <property type="entry name" value="apt"/>
    <property type="match status" value="1"/>
</dbReference>
<protein>
    <recommendedName>
        <fullName evidence="6 11">Adenine phosphoribosyltransferase</fullName>
        <shortName evidence="11">APRT</shortName>
        <ecNumber evidence="6 11">2.4.2.7</ecNumber>
    </recommendedName>
</protein>
<evidence type="ECO:0000256" key="2">
    <source>
        <dbReference type="ARBA" id="ARBA00004496"/>
    </source>
</evidence>
<comment type="catalytic activity">
    <reaction evidence="1 11">
        <text>AMP + diphosphate = 5-phospho-alpha-D-ribose 1-diphosphate + adenine</text>
        <dbReference type="Rhea" id="RHEA:16609"/>
        <dbReference type="ChEBI" id="CHEBI:16708"/>
        <dbReference type="ChEBI" id="CHEBI:33019"/>
        <dbReference type="ChEBI" id="CHEBI:58017"/>
        <dbReference type="ChEBI" id="CHEBI:456215"/>
        <dbReference type="EC" id="2.4.2.7"/>
    </reaction>
</comment>
<feature type="domain" description="Phosphoribosyltransferase" evidence="12">
    <location>
        <begin position="32"/>
        <end position="175"/>
    </location>
</feature>
<dbReference type="NCBIfam" id="NF002636">
    <property type="entry name" value="PRK02304.1-5"/>
    <property type="match status" value="1"/>
</dbReference>
<dbReference type="AlphaFoldDB" id="A0A150IHU1"/>
<evidence type="ECO:0000313" key="15">
    <source>
        <dbReference type="Proteomes" id="UP000091929"/>
    </source>
</evidence>
<comment type="similarity">
    <text evidence="4 11">Belongs to the purine/pyrimidine phosphoribosyltransferase family.</text>
</comment>
<evidence type="ECO:0000256" key="11">
    <source>
        <dbReference type="HAMAP-Rule" id="MF_00004"/>
    </source>
</evidence>
<evidence type="ECO:0000256" key="5">
    <source>
        <dbReference type="ARBA" id="ARBA00011738"/>
    </source>
</evidence>
<dbReference type="Gene3D" id="3.40.50.2020">
    <property type="match status" value="1"/>
</dbReference>
<evidence type="ECO:0000256" key="4">
    <source>
        <dbReference type="ARBA" id="ARBA00008391"/>
    </source>
</evidence>
<dbReference type="InterPro" id="IPR005764">
    <property type="entry name" value="Ade_phspho_trans"/>
</dbReference>
<comment type="caution">
    <text evidence="13">The sequence shown here is derived from an EMBL/GenBank/DDBJ whole genome shotgun (WGS) entry which is preliminary data.</text>
</comment>
<dbReference type="GO" id="GO:0006168">
    <property type="term" value="P:adenine salvage"/>
    <property type="evidence" value="ECO:0007669"/>
    <property type="project" value="InterPro"/>
</dbReference>
<dbReference type="PATRIC" id="fig|1706437.3.peg.1894"/>
<sequence length="178" mass="19647">MDERVDSIRSKIRTIPNFPKTGVMFRDITTLLKDKDGLKDTVDIIYEKYKDKKIDQVAGVEARGFILGGALAYKLGAGFVLIRKKGKLPHKTENHEYELEYGKDSIEVHLDAIMKGDNVLLVDDLIATGGTALAACKLIEKLGGNVIETAFIVGLPELGGMKRLNDYGVFTIVDFEGE</sequence>
<keyword evidence="9 11" id="KW-0808">Transferase</keyword>
<dbReference type="Pfam" id="PF00156">
    <property type="entry name" value="Pribosyltran"/>
    <property type="match status" value="1"/>
</dbReference>
<comment type="function">
    <text evidence="11">Catalyzes a salvage reaction resulting in the formation of AMP, that is energically less costly than de novo synthesis.</text>
</comment>
<evidence type="ECO:0000313" key="13">
    <source>
        <dbReference type="EMBL" id="KYC44517.1"/>
    </source>
</evidence>
<dbReference type="InterPro" id="IPR050120">
    <property type="entry name" value="Adenine_PRTase"/>
</dbReference>
<evidence type="ECO:0000256" key="9">
    <source>
        <dbReference type="ARBA" id="ARBA00022679"/>
    </source>
</evidence>
<dbReference type="GO" id="GO:0003999">
    <property type="term" value="F:adenine phosphoribosyltransferase activity"/>
    <property type="evidence" value="ECO:0007669"/>
    <property type="project" value="UniProtKB-UniRule"/>
</dbReference>
<dbReference type="EC" id="2.4.2.7" evidence="6 11"/>
<evidence type="ECO:0000256" key="8">
    <source>
        <dbReference type="ARBA" id="ARBA00022676"/>
    </source>
</evidence>
<dbReference type="UniPathway" id="UPA00588">
    <property type="reaction ID" value="UER00646"/>
</dbReference>
<dbReference type="PATRIC" id="fig|1706436.3.peg.1685"/>
<dbReference type="HAMAP" id="MF_00004">
    <property type="entry name" value="Aden_phosphoribosyltr"/>
    <property type="match status" value="1"/>
</dbReference>
<evidence type="ECO:0000256" key="7">
    <source>
        <dbReference type="ARBA" id="ARBA00022490"/>
    </source>
</evidence>
<dbReference type="FunFam" id="3.40.50.2020:FF:000021">
    <property type="entry name" value="Adenine phosphoribosyltransferase"/>
    <property type="match status" value="1"/>
</dbReference>
<keyword evidence="8 11" id="KW-0328">Glycosyltransferase</keyword>
<dbReference type="PANTHER" id="PTHR11776">
    <property type="entry name" value="ADENINE PHOSPHORIBOSYLTRANSFERASE"/>
    <property type="match status" value="1"/>
</dbReference>
<dbReference type="Proteomes" id="UP000092401">
    <property type="component" value="Unassembled WGS sequence"/>
</dbReference>
<reference evidence="15 16" key="1">
    <citation type="journal article" date="2016" name="ISME J.">
        <title>Chasing the elusive Euryarchaeota class WSA2: genomes reveal a uniquely fastidious methyl-reducing methanogen.</title>
        <authorList>
            <person name="Nobu M.K."/>
            <person name="Narihiro T."/>
            <person name="Kuroda K."/>
            <person name="Mei R."/>
            <person name="Liu W.T."/>
        </authorList>
    </citation>
    <scope>NUCLEOTIDE SEQUENCE [LARGE SCALE GENOMIC DNA]</scope>
    <source>
        <strain evidence="13">B03fssc0709_Meth_Bin005</strain>
        <strain evidence="14">B15fssc0709_Meth_Bin003</strain>
    </source>
</reference>
<comment type="subunit">
    <text evidence="5 11">Homodimer.</text>
</comment>
<dbReference type="PANTHER" id="PTHR11776:SF7">
    <property type="entry name" value="PHOSPHORIBOSYLTRANSFERASE DOMAIN-CONTAINING PROTEIN"/>
    <property type="match status" value="1"/>
</dbReference>
<dbReference type="NCBIfam" id="NF002634">
    <property type="entry name" value="PRK02304.1-3"/>
    <property type="match status" value="1"/>
</dbReference>
<evidence type="ECO:0000313" key="16">
    <source>
        <dbReference type="Proteomes" id="UP000092401"/>
    </source>
</evidence>
<comment type="pathway">
    <text evidence="3 11">Purine metabolism; AMP biosynthesis via salvage pathway; AMP from adenine: step 1/1.</text>
</comment>
<dbReference type="CDD" id="cd06223">
    <property type="entry name" value="PRTases_typeI"/>
    <property type="match status" value="1"/>
</dbReference>
<keyword evidence="10 11" id="KW-0660">Purine salvage</keyword>
<evidence type="ECO:0000313" key="14">
    <source>
        <dbReference type="EMBL" id="KYC46464.1"/>
    </source>
</evidence>
<evidence type="ECO:0000259" key="12">
    <source>
        <dbReference type="Pfam" id="PF00156"/>
    </source>
</evidence>
<evidence type="ECO:0000256" key="3">
    <source>
        <dbReference type="ARBA" id="ARBA00004659"/>
    </source>
</evidence>
<keyword evidence="7 11" id="KW-0963">Cytoplasm</keyword>
<dbReference type="EMBL" id="LNGF01000071">
    <property type="protein sequence ID" value="KYC46464.1"/>
    <property type="molecule type" value="Genomic_DNA"/>
</dbReference>
<proteinExistence type="inferred from homology"/>
<dbReference type="GO" id="GO:0044209">
    <property type="term" value="P:AMP salvage"/>
    <property type="evidence" value="ECO:0007669"/>
    <property type="project" value="UniProtKB-UniRule"/>
</dbReference>
<dbReference type="GO" id="GO:0006166">
    <property type="term" value="P:purine ribonucleoside salvage"/>
    <property type="evidence" value="ECO:0007669"/>
    <property type="project" value="UniProtKB-UniRule"/>
</dbReference>
<evidence type="ECO:0000256" key="6">
    <source>
        <dbReference type="ARBA" id="ARBA00011893"/>
    </source>
</evidence>
<accession>A0A150IP72</accession>